<evidence type="ECO:0000313" key="2">
    <source>
        <dbReference type="Proteomes" id="UP000037397"/>
    </source>
</evidence>
<dbReference type="Proteomes" id="UP000037397">
    <property type="component" value="Unassembled WGS sequence"/>
</dbReference>
<proteinExistence type="predicted"/>
<organism evidence="1 2">
    <name type="scientific">Luteipulveratus halotolerans</name>
    <dbReference type="NCBI Taxonomy" id="1631356"/>
    <lineage>
        <taxon>Bacteria</taxon>
        <taxon>Bacillati</taxon>
        <taxon>Actinomycetota</taxon>
        <taxon>Actinomycetes</taxon>
        <taxon>Micrococcales</taxon>
        <taxon>Dermacoccaceae</taxon>
        <taxon>Luteipulveratus</taxon>
    </lineage>
</organism>
<dbReference type="RefSeq" id="WP_050670484.1">
    <property type="nucleotide sequence ID" value="NZ_LAIR01000002.1"/>
</dbReference>
<sequence>MPATDHDQDKKTADALRVASDYYAGPDPVLAAGLREDADKLDPATAEHPNGTLAVVTYRISATRVEHVTYATRLHGAWFHASGFLVCSEPAVVRVEVIPTVPEGHRAVRNVGTGCPRSYSATLRANSFDYAADVLDAYLDAEAEGRA</sequence>
<name>A0A0L6CJW0_9MICO</name>
<dbReference type="STRING" id="1631356.VV01_14440"/>
<gene>
    <name evidence="1" type="ORF">VV01_14440</name>
</gene>
<comment type="caution">
    <text evidence="1">The sequence shown here is derived from an EMBL/GenBank/DDBJ whole genome shotgun (WGS) entry which is preliminary data.</text>
</comment>
<reference evidence="2" key="1">
    <citation type="submission" date="2015-03" db="EMBL/GenBank/DDBJ databases">
        <title>Luteipulveratus halotolerans sp. nov., a novel actinobacterium (Dermacoccaceae) from Sarawak, Malaysia.</title>
        <authorList>
            <person name="Juboi H."/>
            <person name="Basik A."/>
            <person name="Shamsul S.S."/>
            <person name="Arnold P."/>
            <person name="Schmitt E.K."/>
            <person name="Sanglier J.-J."/>
            <person name="Yeo T."/>
        </authorList>
    </citation>
    <scope>NUCLEOTIDE SEQUENCE [LARGE SCALE GENOMIC DNA]</scope>
    <source>
        <strain evidence="2">C296001</strain>
    </source>
</reference>
<evidence type="ECO:0000313" key="1">
    <source>
        <dbReference type="EMBL" id="KNX38072.1"/>
    </source>
</evidence>
<accession>A0A0L6CJW0</accession>
<protein>
    <submittedName>
        <fullName evidence="1">Uncharacterized protein</fullName>
    </submittedName>
</protein>
<keyword evidence="2" id="KW-1185">Reference proteome</keyword>
<dbReference type="AlphaFoldDB" id="A0A0L6CJW0"/>
<dbReference type="EMBL" id="LAIR01000002">
    <property type="protein sequence ID" value="KNX38072.1"/>
    <property type="molecule type" value="Genomic_DNA"/>
</dbReference>